<dbReference type="CDD" id="cd05828">
    <property type="entry name" value="Sortase_D_1"/>
    <property type="match status" value="1"/>
</dbReference>
<dbReference type="InterPro" id="IPR022445">
    <property type="entry name" value="Sortase_proteobact_type"/>
</dbReference>
<sequence length="198" mass="22187">MDATTSRTDVTPHTRRVLAGMLLVLGVWLIGQGLWIPVKAIAAQWLLQHAWAQTLKTQQPAKPWPWADTWPIGRLLVPRHRIDQIILADDSGQSLAFGPGQLSGRVQADEPGAIVLSGHRDTHFQFLQYLQKDDLVAVEWPTGNRTSYFVQEHMIVDSRHTRLANHADADALILTTCYPFDAIVPGGPLRYVVRAEKF</sequence>
<dbReference type="Gene3D" id="2.40.260.10">
    <property type="entry name" value="Sortase"/>
    <property type="match status" value="1"/>
</dbReference>
<evidence type="ECO:0000256" key="2">
    <source>
        <dbReference type="SAM" id="Phobius"/>
    </source>
</evidence>
<dbReference type="GO" id="GO:0016787">
    <property type="term" value="F:hydrolase activity"/>
    <property type="evidence" value="ECO:0007669"/>
    <property type="project" value="UniProtKB-KW"/>
</dbReference>
<protein>
    <submittedName>
        <fullName evidence="3">Class GN sortase</fullName>
        <ecNumber evidence="3">3.4.22.-</ecNumber>
    </submittedName>
</protein>
<reference evidence="3 4" key="1">
    <citation type="submission" date="2023-01" db="EMBL/GenBank/DDBJ databases">
        <title>Cultivation and genomic characterization of new, ubiquitous marine nitrite-oxidizing bacteria from the Nitrospirales.</title>
        <authorList>
            <person name="Mueller A.J."/>
            <person name="Daebeler A."/>
            <person name="Herbold C.W."/>
            <person name="Kirkegaard R.H."/>
            <person name="Daims H."/>
        </authorList>
    </citation>
    <scope>NUCLEOTIDE SEQUENCE [LARGE SCALE GENOMIC DNA]</scope>
    <source>
        <strain evidence="3 4">VA</strain>
    </source>
</reference>
<feature type="transmembrane region" description="Helical" evidence="2">
    <location>
        <begin position="17"/>
        <end position="38"/>
    </location>
</feature>
<organism evidence="3 4">
    <name type="scientific">Candidatus Nitrospira allomarina</name>
    <dbReference type="NCBI Taxonomy" id="3020900"/>
    <lineage>
        <taxon>Bacteria</taxon>
        <taxon>Pseudomonadati</taxon>
        <taxon>Nitrospirota</taxon>
        <taxon>Nitrospiria</taxon>
        <taxon>Nitrospirales</taxon>
        <taxon>Nitrospiraceae</taxon>
        <taxon>Nitrospira</taxon>
    </lineage>
</organism>
<evidence type="ECO:0000256" key="1">
    <source>
        <dbReference type="ARBA" id="ARBA00022801"/>
    </source>
</evidence>
<evidence type="ECO:0000313" key="4">
    <source>
        <dbReference type="Proteomes" id="UP001302719"/>
    </source>
</evidence>
<keyword evidence="1 3" id="KW-0378">Hydrolase</keyword>
<keyword evidence="2" id="KW-0812">Transmembrane</keyword>
<name>A0AA96GFL6_9BACT</name>
<dbReference type="Pfam" id="PF04203">
    <property type="entry name" value="Sortase"/>
    <property type="match status" value="1"/>
</dbReference>
<proteinExistence type="predicted"/>
<gene>
    <name evidence="3" type="ORF">PP769_17480</name>
</gene>
<dbReference type="RefSeq" id="WP_312642586.1">
    <property type="nucleotide sequence ID" value="NZ_CP116967.1"/>
</dbReference>
<dbReference type="InterPro" id="IPR041999">
    <property type="entry name" value="Sortase_D_1"/>
</dbReference>
<dbReference type="KEGG" id="nall:PP769_17480"/>
<keyword evidence="2" id="KW-0472">Membrane</keyword>
<dbReference type="EMBL" id="CP116967">
    <property type="protein sequence ID" value="WNM57739.1"/>
    <property type="molecule type" value="Genomic_DNA"/>
</dbReference>
<dbReference type="InterPro" id="IPR023365">
    <property type="entry name" value="Sortase_dom-sf"/>
</dbReference>
<dbReference type="InterPro" id="IPR005754">
    <property type="entry name" value="Sortase"/>
</dbReference>
<keyword evidence="4" id="KW-1185">Reference proteome</keyword>
<accession>A0AA96GFL6</accession>
<evidence type="ECO:0000313" key="3">
    <source>
        <dbReference type="EMBL" id="WNM57739.1"/>
    </source>
</evidence>
<dbReference type="NCBIfam" id="TIGR03784">
    <property type="entry name" value="marine_sortase"/>
    <property type="match status" value="1"/>
</dbReference>
<dbReference type="AlphaFoldDB" id="A0AA96GFL6"/>
<dbReference type="EC" id="3.4.22.-" evidence="3"/>
<dbReference type="Proteomes" id="UP001302719">
    <property type="component" value="Chromosome"/>
</dbReference>
<keyword evidence="2" id="KW-1133">Transmembrane helix</keyword>
<dbReference type="SUPFAM" id="SSF63817">
    <property type="entry name" value="Sortase"/>
    <property type="match status" value="1"/>
</dbReference>